<dbReference type="Pfam" id="PF00882">
    <property type="entry name" value="Zn_dep_PLPC"/>
    <property type="match status" value="1"/>
</dbReference>
<sequence length="278" mass="30297">MPNYYAHLSLGAQVLSQLPQELSLLLNRERSAFDLGCLGPDPLFFYRPTLPNPVRREGVAMHARSALPVFGRLREAVEEDAPMSAGYAAGFLCHLALDSACHGWIDRRAAEGTVTHLAMEAEFDRLLMERDGMVSLGHSYLPPMPSGEVFAAAARAYQHTSPRQLEEGYRSMRRDTALFARLSGHRLSRPANRAVGALPGLKALQGIFLTADSHDAYAESNEYLTRQLAATVEAAAKQTQRFFQAAESGAPLDPWLDRDFKGTCLSEGAGGLPQSAPA</sequence>
<dbReference type="RefSeq" id="WP_058116864.1">
    <property type="nucleotide sequence ID" value="NZ_CP011307.1"/>
</dbReference>
<keyword evidence="3" id="KW-1185">Reference proteome</keyword>
<organism evidence="2 3">
    <name type="scientific">Intestinimonas butyriciproducens</name>
    <dbReference type="NCBI Taxonomy" id="1297617"/>
    <lineage>
        <taxon>Bacteria</taxon>
        <taxon>Bacillati</taxon>
        <taxon>Bacillota</taxon>
        <taxon>Clostridia</taxon>
        <taxon>Eubacteriales</taxon>
        <taxon>Intestinimonas</taxon>
    </lineage>
</organism>
<reference evidence="3" key="2">
    <citation type="submission" date="2015-04" db="EMBL/GenBank/DDBJ databases">
        <title>A butyrogenic pathway from the amino acid lysine in a human gut commensal.</title>
        <authorList>
            <person name="de Vos W.M."/>
            <person name="Bui N.T.P."/>
            <person name="Plugge C.M."/>
            <person name="Ritari J."/>
        </authorList>
    </citation>
    <scope>NUCLEOTIDE SEQUENCE [LARGE SCALE GENOMIC DNA]</scope>
    <source>
        <strain evidence="3">AF211</strain>
    </source>
</reference>
<evidence type="ECO:0000313" key="3">
    <source>
        <dbReference type="Proteomes" id="UP000064844"/>
    </source>
</evidence>
<accession>A0A0S2W011</accession>
<name>A0A0S2W011_9FIRM</name>
<dbReference type="STRING" id="1297617.IB211_00270c"/>
<protein>
    <recommendedName>
        <fullName evidence="1">Phospholipase C/D domain-containing protein</fullName>
    </recommendedName>
</protein>
<dbReference type="KEGG" id="ibu:IB211_00270c"/>
<proteinExistence type="predicted"/>
<gene>
    <name evidence="2" type="ORF">IB211_00270c</name>
</gene>
<dbReference type="AlphaFoldDB" id="A0A0S2W011"/>
<dbReference type="Proteomes" id="UP000064844">
    <property type="component" value="Chromosome"/>
</dbReference>
<dbReference type="EMBL" id="CP011307">
    <property type="protein sequence ID" value="ALP92666.1"/>
    <property type="molecule type" value="Genomic_DNA"/>
</dbReference>
<dbReference type="eggNOG" id="COG0770">
    <property type="taxonomic scope" value="Bacteria"/>
</dbReference>
<reference evidence="2 3" key="1">
    <citation type="journal article" date="2015" name="Nat. Commun.">
        <title>Production of butyrate from lysine and the Amadori product fructoselysine by a human gut commensal.</title>
        <authorList>
            <person name="Bui T.P."/>
            <person name="Ritari J."/>
            <person name="Boeren S."/>
            <person name="de Waard P."/>
            <person name="Plugge C.M."/>
            <person name="de Vos W.M."/>
        </authorList>
    </citation>
    <scope>NUCLEOTIDE SEQUENCE [LARGE SCALE GENOMIC DNA]</scope>
    <source>
        <strain evidence="2 3">AF211</strain>
    </source>
</reference>
<evidence type="ECO:0000259" key="1">
    <source>
        <dbReference type="Pfam" id="PF00882"/>
    </source>
</evidence>
<feature type="domain" description="Phospholipase C/D" evidence="1">
    <location>
        <begin position="7"/>
        <end position="135"/>
    </location>
</feature>
<evidence type="ECO:0000313" key="2">
    <source>
        <dbReference type="EMBL" id="ALP92666.1"/>
    </source>
</evidence>
<dbReference type="InterPro" id="IPR029002">
    <property type="entry name" value="PLPC/GPLD1"/>
</dbReference>